<feature type="coiled-coil region" evidence="7">
    <location>
        <begin position="115"/>
        <end position="152"/>
    </location>
</feature>
<dbReference type="InterPro" id="IPR015660">
    <property type="entry name" value="MASH1/Ascl1a-like"/>
</dbReference>
<comment type="subcellular location">
    <subcellularLocation>
        <location evidence="1">Nucleus</location>
    </subcellularLocation>
</comment>
<evidence type="ECO:0000256" key="2">
    <source>
        <dbReference type="ARBA" id="ARBA00011738"/>
    </source>
</evidence>
<accession>A0A0B2RHW1</accession>
<keyword evidence="11" id="KW-1185">Reference proteome</keyword>
<sequence>MLPLQRGNELVIQFSNSPHHQQHKISEDLILDDYASLNVNDSNQKFITSSSSQPTKKLFYGANKKNHDSNEHKKKMIHMEIERKRRQEMATFYASLRSLLPLEFIKGKRSISDHMNEAANYIKHMQNNIKELGAKRDEMKKLSNHCNNMENNHAGLHTSCNFTIHENNGIMGIEITSGFREEKPKISKLLQFLTEEGFEVVSCFSTEVNGRLLHSVQCEVNNSNSVDLSELRKKVSNAFPTFRCSD</sequence>
<proteinExistence type="predicted"/>
<dbReference type="Proteomes" id="UP000053555">
    <property type="component" value="Unassembled WGS sequence"/>
</dbReference>
<evidence type="ECO:0000313" key="11">
    <source>
        <dbReference type="Proteomes" id="UP000289340"/>
    </source>
</evidence>
<keyword evidence="3" id="KW-0805">Transcription regulation</keyword>
<dbReference type="Gramene" id="XM_028350881.1">
    <property type="protein sequence ID" value="XP_028206682.1"/>
    <property type="gene ID" value="LOC114390186"/>
</dbReference>
<keyword evidence="4" id="KW-0238">DNA-binding</keyword>
<dbReference type="SUPFAM" id="SSF47459">
    <property type="entry name" value="HLH, helix-loop-helix DNA-binding domain"/>
    <property type="match status" value="1"/>
</dbReference>
<gene>
    <name evidence="10" type="ORF">D0Y65_044238</name>
    <name evidence="9" type="ORF">glysoja_029693</name>
</gene>
<dbReference type="SMART" id="SM00353">
    <property type="entry name" value="HLH"/>
    <property type="match status" value="1"/>
</dbReference>
<dbReference type="GO" id="GO:0046983">
    <property type="term" value="F:protein dimerization activity"/>
    <property type="evidence" value="ECO:0007669"/>
    <property type="project" value="InterPro"/>
</dbReference>
<dbReference type="PANTHER" id="PTHR13935">
    <property type="entry name" value="ACHAETE-SCUTE TRANSCRIPTION FACTOR-RELATED"/>
    <property type="match status" value="1"/>
</dbReference>
<name>A0A0B2RHW1_GLYSO</name>
<dbReference type="PANTHER" id="PTHR13935:SF145">
    <property type="entry name" value="TRANSCRIPTION FACTOR BHLH FAMILY-RELATED"/>
    <property type="match status" value="1"/>
</dbReference>
<dbReference type="InterPro" id="IPR011598">
    <property type="entry name" value="bHLH_dom"/>
</dbReference>
<dbReference type="GO" id="GO:0000977">
    <property type="term" value="F:RNA polymerase II transcription regulatory region sequence-specific DNA binding"/>
    <property type="evidence" value="ECO:0007669"/>
    <property type="project" value="TreeGrafter"/>
</dbReference>
<keyword evidence="7" id="KW-0175">Coiled coil</keyword>
<dbReference type="Pfam" id="PF00010">
    <property type="entry name" value="HLH"/>
    <property type="match status" value="1"/>
</dbReference>
<dbReference type="InterPro" id="IPR036638">
    <property type="entry name" value="HLH_DNA-bd_sf"/>
</dbReference>
<evidence type="ECO:0000313" key="9">
    <source>
        <dbReference type="EMBL" id="KHN31558.1"/>
    </source>
</evidence>
<dbReference type="EMBL" id="KN651037">
    <property type="protein sequence ID" value="KHN31558.1"/>
    <property type="molecule type" value="Genomic_DNA"/>
</dbReference>
<keyword evidence="5" id="KW-0804">Transcription</keyword>
<reference evidence="10 11" key="2">
    <citation type="submission" date="2018-09" db="EMBL/GenBank/DDBJ databases">
        <title>A high-quality reference genome of wild soybean provides a powerful tool to mine soybean genomes.</title>
        <authorList>
            <person name="Xie M."/>
            <person name="Chung C.Y.L."/>
            <person name="Li M.-W."/>
            <person name="Wong F.-L."/>
            <person name="Chan T.-F."/>
            <person name="Lam H.-M."/>
        </authorList>
    </citation>
    <scope>NUCLEOTIDE SEQUENCE [LARGE SCALE GENOMIC DNA]</scope>
    <source>
        <strain evidence="11">cv. W05</strain>
        <tissue evidence="10">Hypocotyl of etiolated seedlings</tissue>
    </source>
</reference>
<keyword evidence="6" id="KW-0539">Nucleus</keyword>
<protein>
    <submittedName>
        <fullName evidence="9">Transcription factor bHLH126</fullName>
    </submittedName>
</protein>
<evidence type="ECO:0000256" key="4">
    <source>
        <dbReference type="ARBA" id="ARBA00023125"/>
    </source>
</evidence>
<dbReference type="GO" id="GO:0090575">
    <property type="term" value="C:RNA polymerase II transcription regulator complex"/>
    <property type="evidence" value="ECO:0007669"/>
    <property type="project" value="TreeGrafter"/>
</dbReference>
<evidence type="ECO:0000256" key="3">
    <source>
        <dbReference type="ARBA" id="ARBA00023015"/>
    </source>
</evidence>
<dbReference type="EMBL" id="QZWG01000016">
    <property type="protein sequence ID" value="RZB61866.1"/>
    <property type="molecule type" value="Genomic_DNA"/>
</dbReference>
<dbReference type="Proteomes" id="UP000289340">
    <property type="component" value="Chromosome 16"/>
</dbReference>
<dbReference type="GO" id="GO:0000981">
    <property type="term" value="F:DNA-binding transcription factor activity, RNA polymerase II-specific"/>
    <property type="evidence" value="ECO:0007669"/>
    <property type="project" value="TreeGrafter"/>
</dbReference>
<reference evidence="9" key="1">
    <citation type="submission" date="2014-07" db="EMBL/GenBank/DDBJ databases">
        <title>Identification of a novel salt tolerance gene in wild soybean by whole-genome sequencing.</title>
        <authorList>
            <person name="Lam H.-M."/>
            <person name="Qi X."/>
            <person name="Li M.-W."/>
            <person name="Liu X."/>
            <person name="Xie M."/>
            <person name="Ni M."/>
            <person name="Xu X."/>
        </authorList>
    </citation>
    <scope>NUCLEOTIDE SEQUENCE [LARGE SCALE GENOMIC DNA]</scope>
    <source>
        <tissue evidence="9">Root</tissue>
    </source>
</reference>
<evidence type="ECO:0000313" key="10">
    <source>
        <dbReference type="EMBL" id="RZB61866.1"/>
    </source>
</evidence>
<dbReference type="PROSITE" id="PS50888">
    <property type="entry name" value="BHLH"/>
    <property type="match status" value="1"/>
</dbReference>
<evidence type="ECO:0000256" key="1">
    <source>
        <dbReference type="ARBA" id="ARBA00004123"/>
    </source>
</evidence>
<evidence type="ECO:0000256" key="6">
    <source>
        <dbReference type="ARBA" id="ARBA00023242"/>
    </source>
</evidence>
<dbReference type="SMR" id="A0A0B2RHW1"/>
<evidence type="ECO:0000259" key="8">
    <source>
        <dbReference type="PROSITE" id="PS50888"/>
    </source>
</evidence>
<evidence type="ECO:0000256" key="7">
    <source>
        <dbReference type="SAM" id="Coils"/>
    </source>
</evidence>
<comment type="subunit">
    <text evidence="2">Homodimer.</text>
</comment>
<organism evidence="9">
    <name type="scientific">Glycine soja</name>
    <name type="common">Wild soybean</name>
    <dbReference type="NCBI Taxonomy" id="3848"/>
    <lineage>
        <taxon>Eukaryota</taxon>
        <taxon>Viridiplantae</taxon>
        <taxon>Streptophyta</taxon>
        <taxon>Embryophyta</taxon>
        <taxon>Tracheophyta</taxon>
        <taxon>Spermatophyta</taxon>
        <taxon>Magnoliopsida</taxon>
        <taxon>eudicotyledons</taxon>
        <taxon>Gunneridae</taxon>
        <taxon>Pentapetalae</taxon>
        <taxon>rosids</taxon>
        <taxon>fabids</taxon>
        <taxon>Fabales</taxon>
        <taxon>Fabaceae</taxon>
        <taxon>Papilionoideae</taxon>
        <taxon>50 kb inversion clade</taxon>
        <taxon>NPAAA clade</taxon>
        <taxon>indigoferoid/millettioid clade</taxon>
        <taxon>Phaseoleae</taxon>
        <taxon>Glycine</taxon>
        <taxon>Glycine subgen. Soja</taxon>
    </lineage>
</organism>
<dbReference type="Gene3D" id="4.10.280.10">
    <property type="entry name" value="Helix-loop-helix DNA-binding domain"/>
    <property type="match status" value="1"/>
</dbReference>
<evidence type="ECO:0000256" key="5">
    <source>
        <dbReference type="ARBA" id="ARBA00023163"/>
    </source>
</evidence>
<feature type="domain" description="BHLH" evidence="8">
    <location>
        <begin position="73"/>
        <end position="125"/>
    </location>
</feature>
<dbReference type="FunFam" id="4.10.280.10:FF:000085">
    <property type="entry name" value="Transcription factor bHLH126"/>
    <property type="match status" value="1"/>
</dbReference>
<dbReference type="AlphaFoldDB" id="A0A0B2RHW1"/>
<dbReference type="CDD" id="cd18914">
    <property type="entry name" value="bHLH_AtORG2_like"/>
    <property type="match status" value="1"/>
</dbReference>